<reference evidence="12" key="1">
    <citation type="submission" date="2021-01" db="EMBL/GenBank/DDBJ databases">
        <title>Whole genome shotgun sequence of Actinocatenispora rupis NBRC 107355.</title>
        <authorList>
            <person name="Komaki H."/>
            <person name="Tamura T."/>
        </authorList>
    </citation>
    <scope>NUCLEOTIDE SEQUENCE</scope>
    <source>
        <strain evidence="12">NBRC 107355</strain>
    </source>
</reference>
<dbReference type="InterPro" id="IPR004154">
    <property type="entry name" value="Anticodon-bd"/>
</dbReference>
<evidence type="ECO:0000256" key="9">
    <source>
        <dbReference type="ARBA" id="ARBA00047671"/>
    </source>
</evidence>
<dbReference type="Pfam" id="PF00587">
    <property type="entry name" value="tRNA-synt_2b"/>
    <property type="match status" value="1"/>
</dbReference>
<dbReference type="Gene3D" id="3.90.960.10">
    <property type="entry name" value="YbaK/aminoacyl-tRNA synthetase-associated domain"/>
    <property type="match status" value="1"/>
</dbReference>
<evidence type="ECO:0000313" key="12">
    <source>
        <dbReference type="EMBL" id="GID14245.1"/>
    </source>
</evidence>
<comment type="subcellular location">
    <subcellularLocation>
        <location evidence="1 10">Cytoplasm</location>
    </subcellularLocation>
</comment>
<dbReference type="InterPro" id="IPR045864">
    <property type="entry name" value="aa-tRNA-synth_II/BPL/LPL"/>
</dbReference>
<evidence type="ECO:0000256" key="5">
    <source>
        <dbReference type="ARBA" id="ARBA00022741"/>
    </source>
</evidence>
<dbReference type="InterPro" id="IPR002316">
    <property type="entry name" value="Pro-tRNA-ligase_IIa"/>
</dbReference>
<dbReference type="InterPro" id="IPR036621">
    <property type="entry name" value="Anticodon-bd_dom_sf"/>
</dbReference>
<proteinExistence type="inferred from homology"/>
<evidence type="ECO:0000256" key="6">
    <source>
        <dbReference type="ARBA" id="ARBA00022840"/>
    </source>
</evidence>
<evidence type="ECO:0000256" key="3">
    <source>
        <dbReference type="ARBA" id="ARBA00022490"/>
    </source>
</evidence>
<dbReference type="InterPro" id="IPR036754">
    <property type="entry name" value="YbaK/aa-tRNA-synt-asso_dom_sf"/>
</dbReference>
<dbReference type="SUPFAM" id="SSF52954">
    <property type="entry name" value="Class II aaRS ABD-related"/>
    <property type="match status" value="1"/>
</dbReference>
<dbReference type="GO" id="GO:0002161">
    <property type="term" value="F:aminoacyl-tRNA deacylase activity"/>
    <property type="evidence" value="ECO:0007669"/>
    <property type="project" value="InterPro"/>
</dbReference>
<dbReference type="Gene3D" id="3.40.50.800">
    <property type="entry name" value="Anticodon-binding domain"/>
    <property type="match status" value="1"/>
</dbReference>
<protein>
    <recommendedName>
        <fullName evidence="10">Proline--tRNA ligase</fullName>
        <ecNumber evidence="10">6.1.1.15</ecNumber>
    </recommendedName>
    <alternativeName>
        <fullName evidence="10">Prolyl-tRNA synthetase</fullName>
        <shortName evidence="10">ProRS</shortName>
    </alternativeName>
</protein>
<dbReference type="Pfam" id="PF03129">
    <property type="entry name" value="HGTP_anticodon"/>
    <property type="match status" value="1"/>
</dbReference>
<keyword evidence="4 10" id="KW-0436">Ligase</keyword>
<feature type="domain" description="Aminoacyl-transfer RNA synthetases class-II family profile" evidence="11">
    <location>
        <begin position="28"/>
        <end position="466"/>
    </location>
</feature>
<dbReference type="PROSITE" id="PS50862">
    <property type="entry name" value="AA_TRNA_LIGASE_II"/>
    <property type="match status" value="1"/>
</dbReference>
<dbReference type="PRINTS" id="PR01046">
    <property type="entry name" value="TRNASYNTHPRO"/>
</dbReference>
<dbReference type="NCBIfam" id="NF006625">
    <property type="entry name" value="PRK09194.1"/>
    <property type="match status" value="1"/>
</dbReference>
<gene>
    <name evidence="12" type="primary">proS_1</name>
    <name evidence="10" type="synonym">proS</name>
    <name evidence="12" type="ORF">Aru02nite_51340</name>
</gene>
<keyword evidence="7 10" id="KW-0648">Protein biosynthesis</keyword>
<dbReference type="GO" id="GO:0004827">
    <property type="term" value="F:proline-tRNA ligase activity"/>
    <property type="evidence" value="ECO:0007669"/>
    <property type="project" value="UniProtKB-UniRule"/>
</dbReference>
<keyword evidence="3 10" id="KW-0963">Cytoplasm</keyword>
<dbReference type="AlphaFoldDB" id="A0A8J3J9C3"/>
<dbReference type="CDD" id="cd04334">
    <property type="entry name" value="ProRS-INS"/>
    <property type="match status" value="1"/>
</dbReference>
<dbReference type="PANTHER" id="PTHR42753">
    <property type="entry name" value="MITOCHONDRIAL RIBOSOME PROTEIN L39/PROLYL-TRNA LIGASE FAMILY MEMBER"/>
    <property type="match status" value="1"/>
</dbReference>
<sequence length="577" mass="61960">MFGATLHVAPGRSEWRGHQLLQRAGMVRQVAQGIFSYLPLGWRTVRKIQDVLRAEMTAVGGQEVSLPVVNPADLWQRSGRYFGIGPELARFADRRGRDLVLAMTHEEIVTDLARTEIASYRDLPRLVYQIQTKFRDDARPRAGLIRVREFLMKDAYSFDVDDAGLAARYDAMYRAYQRIFARCGVPVTAVASDVGMMGGHLAHEFMYLTPIGEDTLLLCDACGYAANREAAAFRKPAAPAGTSGGPVEVATPDATTIEALTAALGIPAERTAKALFVAVDRERPDGTVHAEYVVAVVRGDMELNEVKLANLVHAGEVRPMTPDEIARIGAVAGYGSPVGVAGATVVVDDLVATAPGLVAGANRAGYHLLDVVAGRDYTADHVGDIVAARAGDPCVRCGEPLRTTRGVEAGQIFKLGTRYADALGAGYLDVDGRRKPLVMGCYGIGVGRLLGCAAEEHHDGDGLRLPITIAPYQVHLCPVDASAADLADSLYRTLTDAGVEVLYDDRDERAGVKFADADVIGLPLRLTIGRRSLARGGVELRERAGGDAELVPTGDVPRAVRERIAALHRRIADRLPA</sequence>
<dbReference type="Pfam" id="PF04073">
    <property type="entry name" value="tRNA_edit"/>
    <property type="match status" value="1"/>
</dbReference>
<dbReference type="InterPro" id="IPR006195">
    <property type="entry name" value="aa-tRNA-synth_II"/>
</dbReference>
<dbReference type="GO" id="GO:0006433">
    <property type="term" value="P:prolyl-tRNA aminoacylation"/>
    <property type="evidence" value="ECO:0007669"/>
    <property type="project" value="UniProtKB-UniRule"/>
</dbReference>
<accession>A0A8J3J9C3</accession>
<dbReference type="InterPro" id="IPR044140">
    <property type="entry name" value="ProRS_anticodon_short"/>
</dbReference>
<evidence type="ECO:0000256" key="4">
    <source>
        <dbReference type="ARBA" id="ARBA00022598"/>
    </source>
</evidence>
<comment type="caution">
    <text evidence="12">The sequence shown here is derived from an EMBL/GenBank/DDBJ whole genome shotgun (WGS) entry which is preliminary data.</text>
</comment>
<dbReference type="PANTHER" id="PTHR42753:SF2">
    <property type="entry name" value="PROLINE--TRNA LIGASE"/>
    <property type="match status" value="1"/>
</dbReference>
<keyword evidence="8 10" id="KW-0030">Aminoacyl-tRNA synthetase</keyword>
<comment type="similarity">
    <text evidence="10">Belongs to the class-II aminoacyl-tRNA synthetase family. ProS type 1 subfamily.</text>
</comment>
<dbReference type="EC" id="6.1.1.15" evidence="10"/>
<keyword evidence="6 10" id="KW-0067">ATP-binding</keyword>
<evidence type="ECO:0000313" key="13">
    <source>
        <dbReference type="Proteomes" id="UP000612808"/>
    </source>
</evidence>
<comment type="subunit">
    <text evidence="2 10">Homodimer.</text>
</comment>
<dbReference type="SUPFAM" id="SSF55826">
    <property type="entry name" value="YbaK/ProRS associated domain"/>
    <property type="match status" value="1"/>
</dbReference>
<comment type="function">
    <text evidence="10">Catalyzes the attachment of proline to tRNA(Pro) in a two-step reaction: proline is first activated by ATP to form Pro-AMP and then transferred to the acceptor end of tRNA(Pro). As ProRS can inadvertently accommodate and process non-cognate amino acids such as alanine and cysteine, to avoid such errors it has two additional distinct editing activities against alanine. One activity is designated as 'pretransfer' editing and involves the tRNA(Pro)-independent hydrolysis of activated Ala-AMP. The other activity is designated 'posttransfer' editing and involves deacylation of mischarged Ala-tRNA(Pro). The misacylated Cys-tRNA(Pro) is not edited by ProRS.</text>
</comment>
<dbReference type="GO" id="GO:0005829">
    <property type="term" value="C:cytosol"/>
    <property type="evidence" value="ECO:0007669"/>
    <property type="project" value="TreeGrafter"/>
</dbReference>
<dbReference type="NCBIfam" id="TIGR00409">
    <property type="entry name" value="proS_fam_II"/>
    <property type="match status" value="1"/>
</dbReference>
<name>A0A8J3J9C3_9ACTN</name>
<evidence type="ECO:0000256" key="2">
    <source>
        <dbReference type="ARBA" id="ARBA00011738"/>
    </source>
</evidence>
<dbReference type="HAMAP" id="MF_01569">
    <property type="entry name" value="Pro_tRNA_synth_type1"/>
    <property type="match status" value="1"/>
</dbReference>
<dbReference type="Proteomes" id="UP000612808">
    <property type="component" value="Unassembled WGS sequence"/>
</dbReference>
<evidence type="ECO:0000256" key="1">
    <source>
        <dbReference type="ARBA" id="ARBA00004496"/>
    </source>
</evidence>
<dbReference type="InterPro" id="IPR007214">
    <property type="entry name" value="YbaK/aa-tRNA-synth-assoc-dom"/>
</dbReference>
<comment type="catalytic activity">
    <reaction evidence="9 10">
        <text>tRNA(Pro) + L-proline + ATP = L-prolyl-tRNA(Pro) + AMP + diphosphate</text>
        <dbReference type="Rhea" id="RHEA:14305"/>
        <dbReference type="Rhea" id="RHEA-COMP:9700"/>
        <dbReference type="Rhea" id="RHEA-COMP:9702"/>
        <dbReference type="ChEBI" id="CHEBI:30616"/>
        <dbReference type="ChEBI" id="CHEBI:33019"/>
        <dbReference type="ChEBI" id="CHEBI:60039"/>
        <dbReference type="ChEBI" id="CHEBI:78442"/>
        <dbReference type="ChEBI" id="CHEBI:78532"/>
        <dbReference type="ChEBI" id="CHEBI:456215"/>
        <dbReference type="EC" id="6.1.1.15"/>
    </reaction>
</comment>
<evidence type="ECO:0000256" key="7">
    <source>
        <dbReference type="ARBA" id="ARBA00022917"/>
    </source>
</evidence>
<dbReference type="SUPFAM" id="SSF55681">
    <property type="entry name" value="Class II aaRS and biotin synthetases"/>
    <property type="match status" value="1"/>
</dbReference>
<dbReference type="InterPro" id="IPR002314">
    <property type="entry name" value="aa-tRNA-synt_IIb"/>
</dbReference>
<keyword evidence="5 10" id="KW-0547">Nucleotide-binding</keyword>
<evidence type="ECO:0000259" key="11">
    <source>
        <dbReference type="PROSITE" id="PS50862"/>
    </source>
</evidence>
<dbReference type="InterPro" id="IPR050062">
    <property type="entry name" value="Pro-tRNA_synthetase"/>
</dbReference>
<dbReference type="CDD" id="cd00861">
    <property type="entry name" value="ProRS_anticodon_short"/>
    <property type="match status" value="1"/>
</dbReference>
<evidence type="ECO:0000256" key="10">
    <source>
        <dbReference type="HAMAP-Rule" id="MF_01569"/>
    </source>
</evidence>
<dbReference type="Gene3D" id="3.30.930.10">
    <property type="entry name" value="Bira Bifunctional Protein, Domain 2"/>
    <property type="match status" value="2"/>
</dbReference>
<evidence type="ECO:0000256" key="8">
    <source>
        <dbReference type="ARBA" id="ARBA00023146"/>
    </source>
</evidence>
<dbReference type="InterPro" id="IPR004500">
    <property type="entry name" value="Pro-tRNA-synth_IIa_bac-type"/>
</dbReference>
<organism evidence="12 13">
    <name type="scientific">Actinocatenispora rupis</name>
    <dbReference type="NCBI Taxonomy" id="519421"/>
    <lineage>
        <taxon>Bacteria</taxon>
        <taxon>Bacillati</taxon>
        <taxon>Actinomycetota</taxon>
        <taxon>Actinomycetes</taxon>
        <taxon>Micromonosporales</taxon>
        <taxon>Micromonosporaceae</taxon>
        <taxon>Actinocatenispora</taxon>
    </lineage>
</organism>
<dbReference type="EMBL" id="BOMB01000030">
    <property type="protein sequence ID" value="GID14245.1"/>
    <property type="molecule type" value="Genomic_DNA"/>
</dbReference>
<dbReference type="GO" id="GO:0005524">
    <property type="term" value="F:ATP binding"/>
    <property type="evidence" value="ECO:0007669"/>
    <property type="project" value="UniProtKB-UniRule"/>
</dbReference>
<dbReference type="InterPro" id="IPR023717">
    <property type="entry name" value="Pro-tRNA-Synthase_IIa_type1"/>
</dbReference>
<comment type="domain">
    <text evidence="10">Consists of three domains: the N-terminal catalytic domain, the editing domain and the C-terminal anticodon-binding domain.</text>
</comment>
<keyword evidence="13" id="KW-1185">Reference proteome</keyword>